<feature type="non-terminal residue" evidence="1">
    <location>
        <position position="1"/>
    </location>
</feature>
<evidence type="ECO:0000313" key="1">
    <source>
        <dbReference type="EMBL" id="KKK57221.1"/>
    </source>
</evidence>
<sequence length="90" mass="10849">LEVSAYKNILMKKKELVVASRNVSLPQKQRQQAWEKIRQINEQLFQGISHNFKRLDESIRYLEQEEKISLDRTFFFGLFDKERLRTFASI</sequence>
<organism evidence="1">
    <name type="scientific">marine sediment metagenome</name>
    <dbReference type="NCBI Taxonomy" id="412755"/>
    <lineage>
        <taxon>unclassified sequences</taxon>
        <taxon>metagenomes</taxon>
        <taxon>ecological metagenomes</taxon>
    </lineage>
</organism>
<protein>
    <submittedName>
        <fullName evidence="1">Uncharacterized protein</fullName>
    </submittedName>
</protein>
<accession>A0A0F8ZAW0</accession>
<name>A0A0F8ZAW0_9ZZZZ</name>
<gene>
    <name evidence="1" type="ORF">LCGC14_3056700</name>
</gene>
<dbReference type="EMBL" id="LAZR01064596">
    <property type="protein sequence ID" value="KKK57221.1"/>
    <property type="molecule type" value="Genomic_DNA"/>
</dbReference>
<dbReference type="AlphaFoldDB" id="A0A0F8ZAW0"/>
<proteinExistence type="predicted"/>
<reference evidence="1" key="1">
    <citation type="journal article" date="2015" name="Nature">
        <title>Complex archaea that bridge the gap between prokaryotes and eukaryotes.</title>
        <authorList>
            <person name="Spang A."/>
            <person name="Saw J.H."/>
            <person name="Jorgensen S.L."/>
            <person name="Zaremba-Niedzwiedzka K."/>
            <person name="Martijn J."/>
            <person name="Lind A.E."/>
            <person name="van Eijk R."/>
            <person name="Schleper C."/>
            <person name="Guy L."/>
            <person name="Ettema T.J."/>
        </authorList>
    </citation>
    <scope>NUCLEOTIDE SEQUENCE</scope>
</reference>
<comment type="caution">
    <text evidence="1">The sequence shown here is derived from an EMBL/GenBank/DDBJ whole genome shotgun (WGS) entry which is preliminary data.</text>
</comment>